<dbReference type="PRINTS" id="PR00364">
    <property type="entry name" value="DISEASERSIST"/>
</dbReference>
<dbReference type="InterPro" id="IPR019734">
    <property type="entry name" value="TPR_rpt"/>
</dbReference>
<evidence type="ECO:0000313" key="8">
    <source>
        <dbReference type="EMBL" id="GIH79374.1"/>
    </source>
</evidence>
<dbReference type="EMBL" id="BOOH01000048">
    <property type="protein sequence ID" value="GIH79374.1"/>
    <property type="molecule type" value="Genomic_DNA"/>
</dbReference>
<accession>A0A8J3RTN0</accession>
<dbReference type="GO" id="GO:0000160">
    <property type="term" value="P:phosphorelay signal transduction system"/>
    <property type="evidence" value="ECO:0007669"/>
    <property type="project" value="InterPro"/>
</dbReference>
<dbReference type="GO" id="GO:0003677">
    <property type="term" value="F:DNA binding"/>
    <property type="evidence" value="ECO:0007669"/>
    <property type="project" value="UniProtKB-UniRule"/>
</dbReference>
<dbReference type="Pfam" id="PF00486">
    <property type="entry name" value="Trans_reg_C"/>
    <property type="match status" value="1"/>
</dbReference>
<name>A0A8J3RTN0_9ACTN</name>
<comment type="similarity">
    <text evidence="1">Belongs to the AfsR/DnrI/RedD regulatory family.</text>
</comment>
<organism evidence="8 9">
    <name type="scientific">Planobispora longispora</name>
    <dbReference type="NCBI Taxonomy" id="28887"/>
    <lineage>
        <taxon>Bacteria</taxon>
        <taxon>Bacillati</taxon>
        <taxon>Actinomycetota</taxon>
        <taxon>Actinomycetes</taxon>
        <taxon>Streptosporangiales</taxon>
        <taxon>Streptosporangiaceae</taxon>
        <taxon>Planobispora</taxon>
    </lineage>
</organism>
<dbReference type="SMART" id="SM00028">
    <property type="entry name" value="TPR"/>
    <property type="match status" value="5"/>
</dbReference>
<dbReference type="PANTHER" id="PTHR47691">
    <property type="entry name" value="REGULATOR-RELATED"/>
    <property type="match status" value="1"/>
</dbReference>
<dbReference type="Pfam" id="PF25872">
    <property type="entry name" value="HTH_77"/>
    <property type="match status" value="1"/>
</dbReference>
<dbReference type="Gene3D" id="1.25.40.10">
    <property type="entry name" value="Tetratricopeptide repeat domain"/>
    <property type="match status" value="2"/>
</dbReference>
<evidence type="ECO:0000259" key="7">
    <source>
        <dbReference type="PROSITE" id="PS51755"/>
    </source>
</evidence>
<dbReference type="InterPro" id="IPR058852">
    <property type="entry name" value="HTH_77"/>
</dbReference>
<keyword evidence="4" id="KW-0804">Transcription</keyword>
<dbReference type="InterPro" id="IPR001867">
    <property type="entry name" value="OmpR/PhoB-type_DNA-bd"/>
</dbReference>
<dbReference type="InterPro" id="IPR027417">
    <property type="entry name" value="P-loop_NTPase"/>
</dbReference>
<dbReference type="GO" id="GO:0006355">
    <property type="term" value="P:regulation of DNA-templated transcription"/>
    <property type="evidence" value="ECO:0007669"/>
    <property type="project" value="InterPro"/>
</dbReference>
<dbReference type="PROSITE" id="PS51755">
    <property type="entry name" value="OMPR_PHOB"/>
    <property type="match status" value="1"/>
</dbReference>
<evidence type="ECO:0000313" key="9">
    <source>
        <dbReference type="Proteomes" id="UP000616724"/>
    </source>
</evidence>
<dbReference type="RefSeq" id="WP_203893840.1">
    <property type="nucleotide sequence ID" value="NZ_BOOH01000048.1"/>
</dbReference>
<dbReference type="Gene3D" id="3.40.50.300">
    <property type="entry name" value="P-loop containing nucleotide triphosphate hydrolases"/>
    <property type="match status" value="1"/>
</dbReference>
<proteinExistence type="inferred from homology"/>
<dbReference type="AlphaFoldDB" id="A0A8J3RTN0"/>
<reference evidence="8 9" key="1">
    <citation type="submission" date="2021-01" db="EMBL/GenBank/DDBJ databases">
        <title>Whole genome shotgun sequence of Planobispora longispora NBRC 13918.</title>
        <authorList>
            <person name="Komaki H."/>
            <person name="Tamura T."/>
        </authorList>
    </citation>
    <scope>NUCLEOTIDE SEQUENCE [LARGE SCALE GENOMIC DNA]</scope>
    <source>
        <strain evidence="8 9">NBRC 13918</strain>
    </source>
</reference>
<sequence length="1096" mass="116125">MWFGVLGPLEVRLSGRPVTVGGPRLRALLAMLLLDAGRVVAAERLVDGLYGEAPPGGPGGALQALVSRLRRLLGDGGGLITHHPAGYLLAVDPDDVDVHRFERLAAAGRAALATGDHLRAADALDEALGLWRGPALADAGDAPFAAAQAVRLEELRVTAAEDHAEAGLALGGHRDLVPRLRELLRAHPLRERLAGQLMRALYGSGRQADALAVFDDCRRRLAEELGADPSAELAAVHLAILRADPSLKAAAPADPSPAPPEAPSPALPETPAGPSPAPPEAPSPPAVSRRGVPTPLTPLIGRAEELERIGALLRGGRLVTLTGPGGTGKTRLAAEAAGNHPGDTCFVELAPLGGGTEVPQAVLGALGVHETGVLTGAGAQPSAPDPVERLVAALTGREVLLVLDNCEHVIDAAAALADRLLGACPRLRILATSREALGITGESLRPVPPLALPEPGEAPEQAAAVRLFAERARAVRPDFTLDAAAAPTVARICRALDGLPLAIELAAARLRSLTLDEVVSRLDDRFGLLSRGSRTAQPRHRTLRAVVEWSWELLEDEERALARRLTVFAGGATLAAAERVCAVGDTDGVLASLVDKSLVEVAGGRYRMLETIRAFCAGQLAAAGEAERLRRAHADHFLDFAETADPHLRRAEQLEWLARLDAERDNLHAALRRTVGDADVGRALRLMSALVCYWWLRGLRSEGVAPARALLRMIGSVPPPDLADEYALCVMTVAAGGDHGSELDAHLAATQKIMTEREAMPRQPFVSVLWAMVAGPPERQTALGLMDRWEQLKMEPWMRAISRFGWGYFQLFEGDPVAAEHDFAIALADFRAIGDRWGLAQTLSGMADLADWRGDRARSVALADEALGLAEQIGATIDVAELLRRRADGRARDGDLEGARDDYERVEELGRQAGAWELVAGAWLGFGELARFRGDLREARRRCEAALEKCSAGWFDADQTRLLVYVGLGWIAVAEGDAAEALACHRRALAVGSGDRNMAVTARVAEGLAGVAMLKDDAERAALLLGVGAALRGSQLAGDPDVARVSAWCRDRIGETACDAARARGSRLVRWDRSALGGPPQPALTVIGEQLSALGE</sequence>
<dbReference type="PANTHER" id="PTHR47691:SF3">
    <property type="entry name" value="HTH-TYPE TRANSCRIPTIONAL REGULATOR RV0890C-RELATED"/>
    <property type="match status" value="1"/>
</dbReference>
<dbReference type="SMART" id="SM00862">
    <property type="entry name" value="Trans_reg_C"/>
    <property type="match status" value="1"/>
</dbReference>
<evidence type="ECO:0000256" key="6">
    <source>
        <dbReference type="SAM" id="MobiDB-lite"/>
    </source>
</evidence>
<keyword evidence="2" id="KW-0805">Transcription regulation</keyword>
<feature type="DNA-binding region" description="OmpR/PhoB-type" evidence="5">
    <location>
        <begin position="1"/>
        <end position="91"/>
    </location>
</feature>
<dbReference type="FunFam" id="1.25.40.10:FF:000222">
    <property type="entry name" value="SARP family transcriptional regulator"/>
    <property type="match status" value="1"/>
</dbReference>
<dbReference type="InterPro" id="IPR011990">
    <property type="entry name" value="TPR-like_helical_dom_sf"/>
</dbReference>
<dbReference type="InterPro" id="IPR036388">
    <property type="entry name" value="WH-like_DNA-bd_sf"/>
</dbReference>
<dbReference type="Pfam" id="PF13401">
    <property type="entry name" value="AAA_22"/>
    <property type="match status" value="1"/>
</dbReference>
<comment type="caution">
    <text evidence="8">The sequence shown here is derived from an EMBL/GenBank/DDBJ whole genome shotgun (WGS) entry which is preliminary data.</text>
</comment>
<keyword evidence="9" id="KW-1185">Reference proteome</keyword>
<gene>
    <name evidence="8" type="ORF">Plo01_58030</name>
</gene>
<dbReference type="SUPFAM" id="SSF52540">
    <property type="entry name" value="P-loop containing nucleoside triphosphate hydrolases"/>
    <property type="match status" value="1"/>
</dbReference>
<evidence type="ECO:0000256" key="1">
    <source>
        <dbReference type="ARBA" id="ARBA00005820"/>
    </source>
</evidence>
<evidence type="ECO:0000256" key="4">
    <source>
        <dbReference type="ARBA" id="ARBA00023163"/>
    </source>
</evidence>
<dbReference type="InterPro" id="IPR005158">
    <property type="entry name" value="BTAD"/>
</dbReference>
<evidence type="ECO:0000256" key="3">
    <source>
        <dbReference type="ARBA" id="ARBA00023125"/>
    </source>
</evidence>
<dbReference type="GO" id="GO:0016887">
    <property type="term" value="F:ATP hydrolysis activity"/>
    <property type="evidence" value="ECO:0007669"/>
    <property type="project" value="InterPro"/>
</dbReference>
<protein>
    <submittedName>
        <fullName evidence="8">SARP family transcriptional regulator</fullName>
    </submittedName>
</protein>
<dbReference type="SUPFAM" id="SSF46894">
    <property type="entry name" value="C-terminal effector domain of the bipartite response regulators"/>
    <property type="match status" value="1"/>
</dbReference>
<dbReference type="InterPro" id="IPR049945">
    <property type="entry name" value="AAA_22"/>
</dbReference>
<dbReference type="Gene3D" id="1.10.10.10">
    <property type="entry name" value="Winged helix-like DNA-binding domain superfamily/Winged helix DNA-binding domain"/>
    <property type="match status" value="1"/>
</dbReference>
<evidence type="ECO:0000256" key="5">
    <source>
        <dbReference type="PROSITE-ProRule" id="PRU01091"/>
    </source>
</evidence>
<feature type="region of interest" description="Disordered" evidence="6">
    <location>
        <begin position="249"/>
        <end position="299"/>
    </location>
</feature>
<dbReference type="CDD" id="cd15831">
    <property type="entry name" value="BTAD"/>
    <property type="match status" value="1"/>
</dbReference>
<dbReference type="Pfam" id="PF03704">
    <property type="entry name" value="BTAD"/>
    <property type="match status" value="1"/>
</dbReference>
<keyword evidence="3 5" id="KW-0238">DNA-binding</keyword>
<dbReference type="Proteomes" id="UP000616724">
    <property type="component" value="Unassembled WGS sequence"/>
</dbReference>
<dbReference type="SMART" id="SM01043">
    <property type="entry name" value="BTAD"/>
    <property type="match status" value="1"/>
</dbReference>
<feature type="compositionally biased region" description="Pro residues" evidence="6">
    <location>
        <begin position="254"/>
        <end position="285"/>
    </location>
</feature>
<dbReference type="SUPFAM" id="SSF48452">
    <property type="entry name" value="TPR-like"/>
    <property type="match status" value="2"/>
</dbReference>
<feature type="domain" description="OmpR/PhoB-type" evidence="7">
    <location>
        <begin position="1"/>
        <end position="91"/>
    </location>
</feature>
<evidence type="ECO:0000256" key="2">
    <source>
        <dbReference type="ARBA" id="ARBA00023015"/>
    </source>
</evidence>
<dbReference type="InterPro" id="IPR016032">
    <property type="entry name" value="Sig_transdc_resp-reg_C-effctor"/>
</dbReference>